<evidence type="ECO:0000313" key="2">
    <source>
        <dbReference type="Proteomes" id="UP000799755"/>
    </source>
</evidence>
<name>A0ACB6QE24_9PLEO</name>
<organism evidence="1 2">
    <name type="scientific">Lindgomyces ingoldianus</name>
    <dbReference type="NCBI Taxonomy" id="673940"/>
    <lineage>
        <taxon>Eukaryota</taxon>
        <taxon>Fungi</taxon>
        <taxon>Dikarya</taxon>
        <taxon>Ascomycota</taxon>
        <taxon>Pezizomycotina</taxon>
        <taxon>Dothideomycetes</taxon>
        <taxon>Pleosporomycetidae</taxon>
        <taxon>Pleosporales</taxon>
        <taxon>Lindgomycetaceae</taxon>
        <taxon>Lindgomyces</taxon>
    </lineage>
</organism>
<protein>
    <submittedName>
        <fullName evidence="1">Uncharacterized protein</fullName>
    </submittedName>
</protein>
<accession>A0ACB6QE24</accession>
<evidence type="ECO:0000313" key="1">
    <source>
        <dbReference type="EMBL" id="KAF2465146.1"/>
    </source>
</evidence>
<sequence>MASAWRWQTCSHSSMLSPVSVQLQKSPYDFGTMFSAQSARTKNDERLRPRMSGNKDGPGLAVTSASDVNGLTGSTPPTGVKCTQHSIVPSLIDLSATSAAPTMDHWGDPWADNGDTTSPQKDEIKTPLPLPTGAVLLGGFIDDAQWGSSEHDEPLEVVRRDGMDDGGWGSLAEEQENIVSEASDSATTIQPDDIPDLSSHDFPGVPKVDDDLSTRPSTSPSDVSQTDAPVESPRTSFEDERRTFIPEDYEEKAKEPDACCPVLGSSANGSSEDDDFGEFEDDHHENNEPPWKDEIPSRDSSEIPKQAYLGHVRDSLQDTLPKRAVIETPAFIAPDSELFLVAQLFPPPKPREELPTTPDDPISTTSARKAWYRLTRKQTMREFNSGNDDDNYVRVTWETSHIRSEVTKIVGRWASEDLISGRGQAGGAGFNWDHRPSPTPNMTSIHPYKKSSIPTTSPIRPTKQVVQPFSTNVPAASFSWSSTPSASQDPSQQRNPSVRSTSSPFASKRIPEARAQGHEVRSVSVDLTNRGPQQPYHRRTATSFPFAATKTNAPKPPLPAGQASSILIGDTPIPGTRVVTEQPAVSFRNPKPSMDAVSLHDIDHLENKSKLAPVATDDEDDWGEMVESPATSIPPPLPENEPAGNPPESTSTPSTTPKATRPSPSQPPSSRHASPIVRLKSTVSPTSARFGFQGLPPQTTEIGPIGPQLLKPVSKSANSTPEKTRARPRASSKSEELEYQKPAPPNFYTSESDGFSDFESSVPPPMNLETPPSPVASTPPPPPPPPPPNEHLPSDPFSEADFSLFESTLPTTTVTLTGPRALDPSDPFSIFESAPPIPNIPSAPFTRPLPQPVTPPPKLPLTGASNSAQRRKAEEDEIVRTIVNGLPDLGYMLKR</sequence>
<keyword evidence="2" id="KW-1185">Reference proteome</keyword>
<proteinExistence type="predicted"/>
<gene>
    <name evidence="1" type="ORF">BDR25DRAFT_396358</name>
</gene>
<comment type="caution">
    <text evidence="1">The sequence shown here is derived from an EMBL/GenBank/DDBJ whole genome shotgun (WGS) entry which is preliminary data.</text>
</comment>
<dbReference type="EMBL" id="MU003531">
    <property type="protein sequence ID" value="KAF2465146.1"/>
    <property type="molecule type" value="Genomic_DNA"/>
</dbReference>
<dbReference type="Proteomes" id="UP000799755">
    <property type="component" value="Unassembled WGS sequence"/>
</dbReference>
<reference evidence="1" key="1">
    <citation type="journal article" date="2020" name="Stud. Mycol.">
        <title>101 Dothideomycetes genomes: a test case for predicting lifestyles and emergence of pathogens.</title>
        <authorList>
            <person name="Haridas S."/>
            <person name="Albert R."/>
            <person name="Binder M."/>
            <person name="Bloem J."/>
            <person name="Labutti K."/>
            <person name="Salamov A."/>
            <person name="Andreopoulos B."/>
            <person name="Baker S."/>
            <person name="Barry K."/>
            <person name="Bills G."/>
            <person name="Bluhm B."/>
            <person name="Cannon C."/>
            <person name="Castanera R."/>
            <person name="Culley D."/>
            <person name="Daum C."/>
            <person name="Ezra D."/>
            <person name="Gonzalez J."/>
            <person name="Henrissat B."/>
            <person name="Kuo A."/>
            <person name="Liang C."/>
            <person name="Lipzen A."/>
            <person name="Lutzoni F."/>
            <person name="Magnuson J."/>
            <person name="Mondo S."/>
            <person name="Nolan M."/>
            <person name="Ohm R."/>
            <person name="Pangilinan J."/>
            <person name="Park H.-J."/>
            <person name="Ramirez L."/>
            <person name="Alfaro M."/>
            <person name="Sun H."/>
            <person name="Tritt A."/>
            <person name="Yoshinaga Y."/>
            <person name="Zwiers L.-H."/>
            <person name="Turgeon B."/>
            <person name="Goodwin S."/>
            <person name="Spatafora J."/>
            <person name="Crous P."/>
            <person name="Grigoriev I."/>
        </authorList>
    </citation>
    <scope>NUCLEOTIDE SEQUENCE</scope>
    <source>
        <strain evidence="1">ATCC 200398</strain>
    </source>
</reference>